<feature type="transmembrane region" description="Helical" evidence="1">
    <location>
        <begin position="70"/>
        <end position="90"/>
    </location>
</feature>
<evidence type="ECO:0000313" key="2">
    <source>
        <dbReference type="EMBL" id="TMX04593.1"/>
    </source>
</evidence>
<sequence>MFLTFLESSAVVLLAIGFFSFLSFSFLSTCLVFFWIRFRMHNKTLFFILSLNHTFLTVFWQIIVLNFYTFLHYSSLFLFIQILICFHNSLSRFTSTLTLAQLILVLFFVAKFTYSGFPYAGASENTTSSPKLFGGSDEKISNKLLLWCPPRE</sequence>
<dbReference type="EMBL" id="RXGB01000201">
    <property type="protein sequence ID" value="TMX04593.1"/>
    <property type="molecule type" value="Genomic_DNA"/>
</dbReference>
<comment type="caution">
    <text evidence="2">The sequence shown here is derived from an EMBL/GenBank/DDBJ whole genome shotgun (WGS) entry which is preliminary data.</text>
</comment>
<keyword evidence="1" id="KW-0472">Membrane</keyword>
<reference evidence="2" key="1">
    <citation type="submission" date="2019-05" db="EMBL/GenBank/DDBJ databases">
        <title>The de novo reference genome and transcriptome assemblies of the wild tomato species Solanum chilense.</title>
        <authorList>
            <person name="Stam R."/>
            <person name="Nosenko T."/>
            <person name="Hoerger A.C."/>
            <person name="Stephan W."/>
            <person name="Seidel M.A."/>
            <person name="Kuhn J.M.M."/>
            <person name="Haberer G."/>
            <person name="Tellier A."/>
        </authorList>
    </citation>
    <scope>NUCLEOTIDE SEQUENCE</scope>
    <source>
        <tissue evidence="2">Mature leaves</tissue>
    </source>
</reference>
<gene>
    <name evidence="2" type="ORF">EJD97_006974</name>
</gene>
<accession>A0A6N2CA93</accession>
<feature type="transmembrane region" description="Helical" evidence="1">
    <location>
        <begin position="12"/>
        <end position="36"/>
    </location>
</feature>
<proteinExistence type="predicted"/>
<feature type="transmembrane region" description="Helical" evidence="1">
    <location>
        <begin position="97"/>
        <end position="117"/>
    </location>
</feature>
<protein>
    <submittedName>
        <fullName evidence="2">Uncharacterized protein</fullName>
    </submittedName>
</protein>
<dbReference type="AlphaFoldDB" id="A0A6N2CA93"/>
<name>A0A6N2CA93_SOLCI</name>
<evidence type="ECO:0000256" key="1">
    <source>
        <dbReference type="SAM" id="Phobius"/>
    </source>
</evidence>
<keyword evidence="1" id="KW-1133">Transmembrane helix</keyword>
<keyword evidence="1" id="KW-0812">Transmembrane</keyword>
<organism evidence="2">
    <name type="scientific">Solanum chilense</name>
    <name type="common">Tomato</name>
    <name type="synonym">Lycopersicon chilense</name>
    <dbReference type="NCBI Taxonomy" id="4083"/>
    <lineage>
        <taxon>Eukaryota</taxon>
        <taxon>Viridiplantae</taxon>
        <taxon>Streptophyta</taxon>
        <taxon>Embryophyta</taxon>
        <taxon>Tracheophyta</taxon>
        <taxon>Spermatophyta</taxon>
        <taxon>Magnoliopsida</taxon>
        <taxon>eudicotyledons</taxon>
        <taxon>Gunneridae</taxon>
        <taxon>Pentapetalae</taxon>
        <taxon>asterids</taxon>
        <taxon>lamiids</taxon>
        <taxon>Solanales</taxon>
        <taxon>Solanaceae</taxon>
        <taxon>Solanoideae</taxon>
        <taxon>Solaneae</taxon>
        <taxon>Solanum</taxon>
        <taxon>Solanum subgen. Lycopersicon</taxon>
    </lineage>
</organism>
<feature type="transmembrane region" description="Helical" evidence="1">
    <location>
        <begin position="45"/>
        <end position="64"/>
    </location>
</feature>